<evidence type="ECO:0000256" key="2">
    <source>
        <dbReference type="RuleBase" id="RU362080"/>
    </source>
</evidence>
<dbReference type="AlphaFoldDB" id="A0A6S6SMI3"/>
<dbReference type="Pfam" id="PF02604">
    <property type="entry name" value="PhdYeFM_antitox"/>
    <property type="match status" value="1"/>
</dbReference>
<gene>
    <name evidence="3" type="ORF">HELGO_WM2852</name>
</gene>
<dbReference type="Gene3D" id="6.10.250.330">
    <property type="match status" value="1"/>
</dbReference>
<dbReference type="Gene3D" id="3.40.1620.10">
    <property type="entry name" value="YefM-like domain"/>
    <property type="match status" value="1"/>
</dbReference>
<dbReference type="PANTHER" id="PTHR33713:SF6">
    <property type="entry name" value="ANTITOXIN YEFM"/>
    <property type="match status" value="1"/>
</dbReference>
<dbReference type="NCBIfam" id="TIGR01552">
    <property type="entry name" value="phd_fam"/>
    <property type="match status" value="1"/>
</dbReference>
<evidence type="ECO:0000313" key="3">
    <source>
        <dbReference type="EMBL" id="CAA6803948.1"/>
    </source>
</evidence>
<dbReference type="InterPro" id="IPR051405">
    <property type="entry name" value="phD/YefM_antitoxin"/>
</dbReference>
<comment type="function">
    <text evidence="2">Antitoxin component of a type II toxin-antitoxin (TA) system.</text>
</comment>
<dbReference type="PANTHER" id="PTHR33713">
    <property type="entry name" value="ANTITOXIN YAFN-RELATED"/>
    <property type="match status" value="1"/>
</dbReference>
<proteinExistence type="inferred from homology"/>
<protein>
    <recommendedName>
        <fullName evidence="2">Antitoxin</fullName>
    </recommendedName>
</protein>
<evidence type="ECO:0000256" key="1">
    <source>
        <dbReference type="ARBA" id="ARBA00009981"/>
    </source>
</evidence>
<sequence length="90" mass="10167">MEHKGYSMQVVNFTEARNNLKSLCDTVYADSEEIIVNRKNGENVVIISLESYNALQETSYLMASPKNKERLLNSLSNARAGKVTQRELAE</sequence>
<comment type="similarity">
    <text evidence="1 2">Belongs to the phD/YefM antitoxin family.</text>
</comment>
<organism evidence="3">
    <name type="scientific">uncultured Sulfurovum sp</name>
    <dbReference type="NCBI Taxonomy" id="269237"/>
    <lineage>
        <taxon>Bacteria</taxon>
        <taxon>Pseudomonadati</taxon>
        <taxon>Campylobacterota</taxon>
        <taxon>Epsilonproteobacteria</taxon>
        <taxon>Campylobacterales</taxon>
        <taxon>Sulfurovaceae</taxon>
        <taxon>Sulfurovum</taxon>
        <taxon>environmental samples</taxon>
    </lineage>
</organism>
<name>A0A6S6SMI3_9BACT</name>
<dbReference type="InterPro" id="IPR036165">
    <property type="entry name" value="YefM-like_sf"/>
</dbReference>
<dbReference type="EMBL" id="CACVAS010000030">
    <property type="protein sequence ID" value="CAA6803948.1"/>
    <property type="molecule type" value="Genomic_DNA"/>
</dbReference>
<accession>A0A6S6SMI3</accession>
<reference evidence="3" key="1">
    <citation type="submission" date="2020-01" db="EMBL/GenBank/DDBJ databases">
        <authorList>
            <person name="Meier V. D."/>
            <person name="Meier V D."/>
        </authorList>
    </citation>
    <scope>NUCLEOTIDE SEQUENCE</scope>
    <source>
        <strain evidence="3">HLG_WM_MAG_01</strain>
    </source>
</reference>
<dbReference type="InterPro" id="IPR006442">
    <property type="entry name" value="Antitoxin_Phd/YefM"/>
</dbReference>
<dbReference type="SUPFAM" id="SSF143120">
    <property type="entry name" value="YefM-like"/>
    <property type="match status" value="1"/>
</dbReference>